<dbReference type="Proteomes" id="UP000029780">
    <property type="component" value="Segment"/>
</dbReference>
<dbReference type="KEGG" id="vg:8746294"/>
<evidence type="ECO:0000313" key="1">
    <source>
        <dbReference type="EMBL" id="ADB03843.1"/>
    </source>
</evidence>
<organism evidence="1 2">
    <name type="scientific">Marseillevirus marseillevirus</name>
    <name type="common">GBM</name>
    <dbReference type="NCBI Taxonomy" id="694581"/>
    <lineage>
        <taxon>Viruses</taxon>
        <taxon>Varidnaviria</taxon>
        <taxon>Bamfordvirae</taxon>
        <taxon>Nucleocytoviricota</taxon>
        <taxon>Megaviricetes</taxon>
        <taxon>Pimascovirales</taxon>
        <taxon>Pimascovirales incertae sedis</taxon>
        <taxon>Marseilleviridae</taxon>
        <taxon>Marseillevirus</taxon>
        <taxon>Marseillevirus massiliense</taxon>
    </lineage>
</organism>
<accession>D2XA66</accession>
<evidence type="ECO:0000313" key="2">
    <source>
        <dbReference type="Proteomes" id="UP000029780"/>
    </source>
</evidence>
<name>D2XA66_GBMV</name>
<organismHost>
    <name type="scientific">Acanthamoeba</name>
    <dbReference type="NCBI Taxonomy" id="5754"/>
</organismHost>
<dbReference type="EMBL" id="GU071086">
    <property type="protein sequence ID" value="ADB03843.1"/>
    <property type="molecule type" value="Genomic_DNA"/>
</dbReference>
<keyword evidence="2" id="KW-1185">Reference proteome</keyword>
<proteinExistence type="predicted"/>
<dbReference type="RefSeq" id="YP_003406805.1">
    <property type="nucleotide sequence ID" value="NC_013756.1"/>
</dbReference>
<gene>
    <name evidence="1" type="ORF">MAR_ORF057</name>
</gene>
<sequence>MFAVLGVQQKVLAKVSEEIVEFDDVIVAIRAPFVVKFNLVVDEFSEETDLILRMHKVALADKNSFVVRSKELPVFDF</sequence>
<dbReference type="GeneID" id="8746294"/>
<reference evidence="1 2" key="1">
    <citation type="journal article" date="2009" name="Proc. Natl. Acad. Sci. U.S.A.">
        <title>Giant Marseillevirus highlights the role of amoebae as a melting pot in emergence of chimeric microorganisms.</title>
        <authorList>
            <person name="Boyer M."/>
            <person name="Yutin N."/>
            <person name="Pagnier I."/>
            <person name="Barrassi L."/>
            <person name="Fournous G."/>
            <person name="Espinosa L."/>
            <person name="Robert C."/>
            <person name="Azza S."/>
            <person name="Sun S."/>
            <person name="Rossmann M.G."/>
            <person name="Suzan-Monti M."/>
            <person name="La Scola B."/>
            <person name="Koonin E.V."/>
            <person name="Raoult D."/>
        </authorList>
    </citation>
    <scope>NUCLEOTIDE SEQUENCE [LARGE SCALE GENOMIC DNA]</scope>
    <source>
        <strain evidence="1 2">T19</strain>
    </source>
</reference>
<protein>
    <submittedName>
        <fullName evidence="1">Uncharacterized protein</fullName>
    </submittedName>
</protein>